<evidence type="ECO:0000259" key="3">
    <source>
        <dbReference type="Pfam" id="PF13490"/>
    </source>
</evidence>
<comment type="caution">
    <text evidence="4">The sequence shown here is derived from an EMBL/GenBank/DDBJ whole genome shotgun (WGS) entry which is preliminary data.</text>
</comment>
<evidence type="ECO:0000313" key="5">
    <source>
        <dbReference type="Proteomes" id="UP000664277"/>
    </source>
</evidence>
<protein>
    <submittedName>
        <fullName evidence="4">Zf-HC2 domain-containing protein</fullName>
    </submittedName>
</protein>
<keyword evidence="2" id="KW-0812">Transmembrane</keyword>
<feature type="domain" description="Putative zinc-finger" evidence="3">
    <location>
        <begin position="59"/>
        <end position="93"/>
    </location>
</feature>
<dbReference type="InterPro" id="IPR027383">
    <property type="entry name" value="Znf_put"/>
</dbReference>
<proteinExistence type="predicted"/>
<name>A0A8J7P8K5_9BACT</name>
<organism evidence="4 5">
    <name type="scientific">Candidatus Obscuribacter phosphatis</name>
    <dbReference type="NCBI Taxonomy" id="1906157"/>
    <lineage>
        <taxon>Bacteria</taxon>
        <taxon>Bacillati</taxon>
        <taxon>Candidatus Melainabacteria</taxon>
        <taxon>Candidatus Obscuribacterales</taxon>
        <taxon>Candidatus Obscuribacteraceae</taxon>
        <taxon>Candidatus Obscuribacter</taxon>
    </lineage>
</organism>
<dbReference type="AlphaFoldDB" id="A0A8J7P8K5"/>
<accession>A0A8J7P8K5</accession>
<keyword evidence="2" id="KW-0472">Membrane</keyword>
<evidence type="ECO:0000256" key="2">
    <source>
        <dbReference type="SAM" id="Phobius"/>
    </source>
</evidence>
<dbReference type="InterPro" id="IPR041916">
    <property type="entry name" value="Anti_sigma_zinc_sf"/>
</dbReference>
<feature type="transmembrane region" description="Helical" evidence="2">
    <location>
        <begin position="168"/>
        <end position="186"/>
    </location>
</feature>
<reference evidence="4" key="1">
    <citation type="submission" date="2021-02" db="EMBL/GenBank/DDBJ databases">
        <title>Genome-Resolved Metagenomics of a Microbial Community Performing Photosynthetic Biological Nutrient Removal.</title>
        <authorList>
            <person name="Mcdaniel E.A."/>
        </authorList>
    </citation>
    <scope>NUCLEOTIDE SEQUENCE</scope>
    <source>
        <strain evidence="4">UWPOB_OBS1</strain>
    </source>
</reference>
<evidence type="ECO:0000313" key="4">
    <source>
        <dbReference type="EMBL" id="MBN8658867.1"/>
    </source>
</evidence>
<keyword evidence="2" id="KW-1133">Transmembrane helix</keyword>
<dbReference type="Gene3D" id="1.10.10.1320">
    <property type="entry name" value="Anti-sigma factor, zinc-finger domain"/>
    <property type="match status" value="1"/>
</dbReference>
<dbReference type="EMBL" id="JAFLCK010000001">
    <property type="protein sequence ID" value="MBN8658867.1"/>
    <property type="molecule type" value="Genomic_DNA"/>
</dbReference>
<dbReference type="Proteomes" id="UP000664277">
    <property type="component" value="Unassembled WGS sequence"/>
</dbReference>
<feature type="region of interest" description="Disordered" evidence="1">
    <location>
        <begin position="204"/>
        <end position="247"/>
    </location>
</feature>
<evidence type="ECO:0000256" key="1">
    <source>
        <dbReference type="SAM" id="MobiDB-lite"/>
    </source>
</evidence>
<sequence>MTSQENNLGGHEECENELEHSACEHELEHSACEHELEHSACEHELEHSACEHELEHSACEQVHEMLGAYLDLELSEAEFASVDSHLSTCSTCQSQLKALEALVDRLKALPEPTLSRDLADSIAARLEKAAPPTLADSAATSAETTAAPPVVSMQSFAENKRRVGTSRYAAAAAVVAVLAAGVYFFSGNRSQTIPTLVAQAPTASIGEPQKKASPTEAVRSNQKDVATAPLAKNNPVKPLSKDAKPARPRKLEALATVASADKDDVVDAYDDIVGGGVDDYGISTNEDGLYAIQL</sequence>
<dbReference type="Pfam" id="PF13490">
    <property type="entry name" value="zf-HC2"/>
    <property type="match status" value="1"/>
</dbReference>
<gene>
    <name evidence="4" type="ORF">J0M35_00780</name>
</gene>